<dbReference type="InterPro" id="IPR036116">
    <property type="entry name" value="FN3_sf"/>
</dbReference>
<accession>A0A1Y4MYF6</accession>
<dbReference type="InterPro" id="IPR013783">
    <property type="entry name" value="Ig-like_fold"/>
</dbReference>
<feature type="domain" description="DUF6273" evidence="1">
    <location>
        <begin position="42"/>
        <end position="256"/>
    </location>
</feature>
<evidence type="ECO:0000313" key="3">
    <source>
        <dbReference type="Proteomes" id="UP000196386"/>
    </source>
</evidence>
<protein>
    <recommendedName>
        <fullName evidence="1">DUF6273 domain-containing protein</fullName>
    </recommendedName>
</protein>
<sequence>MSQSISALPVRAKVKDTSTTYYGVPIIWEIGDKNHAGYPANSVTLVAANILKLACFDAMESGNSDSNRRRYGNNRYSLSNLRQWLNKAGSPWYQAQHGADAAPTNANVWSNYNEYDDEAGFLTGFSAQMLAAILNTTLTVAKASVDGGGSETVTDKVFLLSKAEVGLGAENGVSEGSTLAMFSDNTSRQCRPTAQAVSNSEYTSSSLSASQPWWYYLRSPYASISNNVRYVNSDGTLHSNIAYNGDYGVRPALNLSSSILVSDSPDSDGAYTIVWNQAPTTPPSITVPDEVRSGKTAEISWAASVDPEGGAITYELERSINSGAWSNIYTGSATSYDDTGVGTSANTVQWRVRAKDVNGAYSGYTSSTVKTVVHNVDPTISGTDTDLGTVTTPPSMAYTVNDQDTEDELTVVESLDGNEIRTIEDAVRNQTYTFALTEAQFAALSNGQHTMQVKVTDTLGNSATRTTTFTRSVTGIEYIVGPIETDAAAEKILVSLQYYAAAEDVVVSVCNNAFDDNPTWELATIGLKRIFSNATKTAEKWGVGVKVQISKSTGYDTISSRPVSGSYV</sequence>
<gene>
    <name evidence="2" type="ORF">B5F11_11115</name>
</gene>
<evidence type="ECO:0000259" key="1">
    <source>
        <dbReference type="Pfam" id="PF19789"/>
    </source>
</evidence>
<evidence type="ECO:0000313" key="2">
    <source>
        <dbReference type="EMBL" id="OUP68896.1"/>
    </source>
</evidence>
<comment type="caution">
    <text evidence="2">The sequence shown here is derived from an EMBL/GenBank/DDBJ whole genome shotgun (WGS) entry which is preliminary data.</text>
</comment>
<dbReference type="RefSeq" id="WP_087301564.1">
    <property type="nucleotide sequence ID" value="NZ_NFKP01000013.1"/>
</dbReference>
<dbReference type="Proteomes" id="UP000196386">
    <property type="component" value="Unassembled WGS sequence"/>
</dbReference>
<name>A0A1Y4MYF6_9FIRM</name>
<dbReference type="Pfam" id="PF19789">
    <property type="entry name" value="DUF6273"/>
    <property type="match status" value="1"/>
</dbReference>
<dbReference type="AlphaFoldDB" id="A0A1Y4MYF6"/>
<dbReference type="SUPFAM" id="SSF49265">
    <property type="entry name" value="Fibronectin type III"/>
    <property type="match status" value="1"/>
</dbReference>
<reference evidence="3" key="1">
    <citation type="submission" date="2017-04" db="EMBL/GenBank/DDBJ databases">
        <title>Function of individual gut microbiota members based on whole genome sequencing of pure cultures obtained from chicken caecum.</title>
        <authorList>
            <person name="Medvecky M."/>
            <person name="Cejkova D."/>
            <person name="Polansky O."/>
            <person name="Karasova D."/>
            <person name="Kubasova T."/>
            <person name="Cizek A."/>
            <person name="Rychlik I."/>
        </authorList>
    </citation>
    <scope>NUCLEOTIDE SEQUENCE [LARGE SCALE GENOMIC DNA]</scope>
    <source>
        <strain evidence="3">An175</strain>
    </source>
</reference>
<dbReference type="InterPro" id="IPR046240">
    <property type="entry name" value="DUF6273"/>
</dbReference>
<organism evidence="2 3">
    <name type="scientific">Anaerotruncus colihominis</name>
    <dbReference type="NCBI Taxonomy" id="169435"/>
    <lineage>
        <taxon>Bacteria</taxon>
        <taxon>Bacillati</taxon>
        <taxon>Bacillota</taxon>
        <taxon>Clostridia</taxon>
        <taxon>Eubacteriales</taxon>
        <taxon>Oscillospiraceae</taxon>
        <taxon>Anaerotruncus</taxon>
    </lineage>
</organism>
<dbReference type="EMBL" id="NFKP01000013">
    <property type="protein sequence ID" value="OUP68896.1"/>
    <property type="molecule type" value="Genomic_DNA"/>
</dbReference>
<dbReference type="Gene3D" id="2.60.40.10">
    <property type="entry name" value="Immunoglobulins"/>
    <property type="match status" value="1"/>
</dbReference>
<proteinExistence type="predicted"/>